<name>A0A6J7TYJ3_9ZZZZ</name>
<protein>
    <submittedName>
        <fullName evidence="5">Unannotated protein</fullName>
    </submittedName>
</protein>
<proteinExistence type="predicted"/>
<evidence type="ECO:0000313" key="3">
    <source>
        <dbReference type="EMBL" id="CAB4874137.1"/>
    </source>
</evidence>
<dbReference type="EMBL" id="CAEZXX010000030">
    <property type="protein sequence ID" value="CAB4701604.1"/>
    <property type="molecule type" value="Genomic_DNA"/>
</dbReference>
<reference evidence="5" key="1">
    <citation type="submission" date="2020-05" db="EMBL/GenBank/DDBJ databases">
        <authorList>
            <person name="Chiriac C."/>
            <person name="Salcher M."/>
            <person name="Ghai R."/>
            <person name="Kavagutti S V."/>
        </authorList>
    </citation>
    <scope>NUCLEOTIDE SEQUENCE</scope>
</reference>
<dbReference type="EMBL" id="CAEZYY010000006">
    <property type="protein sequence ID" value="CAB4745270.1"/>
    <property type="molecule type" value="Genomic_DNA"/>
</dbReference>
<evidence type="ECO:0000313" key="1">
    <source>
        <dbReference type="EMBL" id="CAB4701604.1"/>
    </source>
</evidence>
<dbReference type="EMBL" id="CAFBQP010000022">
    <property type="protein sequence ID" value="CAB5058170.1"/>
    <property type="molecule type" value="Genomic_DNA"/>
</dbReference>
<evidence type="ECO:0000313" key="5">
    <source>
        <dbReference type="EMBL" id="CAB5058170.1"/>
    </source>
</evidence>
<dbReference type="PROSITE" id="PS51257">
    <property type="entry name" value="PROKAR_LIPOPROTEIN"/>
    <property type="match status" value="1"/>
</dbReference>
<sequence>MKTSAVVGLVAVSLVTVTSAGFTSALASSISSCGEELSPTIEAPLLADSPTPAASVPPDRVDVEAVLRRTFDCRFGAAQQVSDGSQVLVFLVSPTAQDWVDARWALRGSIDETTPVRLRGVPYGDYDVRSAKLRVTAQLIPLLGRGVNWSVEPQVVAGRILVRVDERATADLSQVAQQIQDSGVAGNIPVEVVHDASIGRAMQRHAYTPLSIAIGQSRGHSGQVAFRPGVFA</sequence>
<dbReference type="EMBL" id="CAFBLR010000074">
    <property type="protein sequence ID" value="CAB4874137.1"/>
    <property type="molecule type" value="Genomic_DNA"/>
</dbReference>
<organism evidence="5">
    <name type="scientific">freshwater metagenome</name>
    <dbReference type="NCBI Taxonomy" id="449393"/>
    <lineage>
        <taxon>unclassified sequences</taxon>
        <taxon>metagenomes</taxon>
        <taxon>ecological metagenomes</taxon>
    </lineage>
</organism>
<accession>A0A6J7TYJ3</accession>
<gene>
    <name evidence="1" type="ORF">UFOPK2602_00617</name>
    <name evidence="2" type="ORF">UFOPK2806_00661</name>
    <name evidence="3" type="ORF">UFOPK3417_00907</name>
    <name evidence="4" type="ORF">UFOPK3954_00239</name>
    <name evidence="5" type="ORF">UFOPK4306_00757</name>
</gene>
<evidence type="ECO:0000313" key="4">
    <source>
        <dbReference type="EMBL" id="CAB4975981.1"/>
    </source>
</evidence>
<evidence type="ECO:0000313" key="2">
    <source>
        <dbReference type="EMBL" id="CAB4745270.1"/>
    </source>
</evidence>
<dbReference type="AlphaFoldDB" id="A0A6J7TYJ3"/>
<dbReference type="EMBL" id="CAFBON010000013">
    <property type="protein sequence ID" value="CAB4975981.1"/>
    <property type="molecule type" value="Genomic_DNA"/>
</dbReference>